<name>A0ABQ4MBX3_9BACL</name>
<dbReference type="Gene3D" id="3.60.15.10">
    <property type="entry name" value="Ribonuclease Z/Hydroxyacylglutathione hydrolase-like"/>
    <property type="match status" value="1"/>
</dbReference>
<evidence type="ECO:0000313" key="6">
    <source>
        <dbReference type="Proteomes" id="UP000679992"/>
    </source>
</evidence>
<organism evidence="5 6">
    <name type="scientific">Paenibacillus vini</name>
    <dbReference type="NCBI Taxonomy" id="1476024"/>
    <lineage>
        <taxon>Bacteria</taxon>
        <taxon>Bacillati</taxon>
        <taxon>Bacillota</taxon>
        <taxon>Bacilli</taxon>
        <taxon>Bacillales</taxon>
        <taxon>Paenibacillaceae</taxon>
        <taxon>Paenibacillus</taxon>
    </lineage>
</organism>
<gene>
    <name evidence="5" type="ORF">J42TS3_25170</name>
</gene>
<dbReference type="PANTHER" id="PTHR42951">
    <property type="entry name" value="METALLO-BETA-LACTAMASE DOMAIN-CONTAINING"/>
    <property type="match status" value="1"/>
</dbReference>
<sequence length="273" mass="30076">MSDKDMLHTGTVDTTKVLDDLWCVRTLIVNTVFVGHPERGDWVLVDTGLGPFKHALIQEADHIYGRPPKAIILTHGHFDHVGCVIELSEYWKVPVYAHVEEFPYLTGLRDYPEGDPSVGGGLMAGVAPLYPNGPIDIGDRLQPLPEDGTVPGAPGWKWIATPGHSPGQVSLYREQDQTLIAGDAFITVKQESALAVMQQNKEIHGPPRYFTPDWESAKESLRKLAALPLETAVTGHGLPMSGEELRTGLKMLSENFDELAVPEQGKYVDDDRH</sequence>
<comment type="caution">
    <text evidence="5">The sequence shown here is derived from an EMBL/GenBank/DDBJ whole genome shotgun (WGS) entry which is preliminary data.</text>
</comment>
<dbReference type="EMBL" id="BOSL01000007">
    <property type="protein sequence ID" value="GIP53482.1"/>
    <property type="molecule type" value="Genomic_DNA"/>
</dbReference>
<dbReference type="SMART" id="SM00849">
    <property type="entry name" value="Lactamase_B"/>
    <property type="match status" value="1"/>
</dbReference>
<keyword evidence="6" id="KW-1185">Reference proteome</keyword>
<dbReference type="Proteomes" id="UP000679992">
    <property type="component" value="Unassembled WGS sequence"/>
</dbReference>
<dbReference type="SUPFAM" id="SSF56281">
    <property type="entry name" value="Metallo-hydrolase/oxidoreductase"/>
    <property type="match status" value="1"/>
</dbReference>
<evidence type="ECO:0000313" key="5">
    <source>
        <dbReference type="EMBL" id="GIP53482.1"/>
    </source>
</evidence>
<comment type="catalytic activity">
    <reaction evidence="3">
        <text>3',5'-cyclic UMP + H2O = UMP + H(+)</text>
        <dbReference type="Rhea" id="RHEA:70575"/>
        <dbReference type="ChEBI" id="CHEBI:15377"/>
        <dbReference type="ChEBI" id="CHEBI:15378"/>
        <dbReference type="ChEBI" id="CHEBI:57865"/>
        <dbReference type="ChEBI" id="CHEBI:184387"/>
    </reaction>
    <physiologicalReaction direction="left-to-right" evidence="3">
        <dbReference type="Rhea" id="RHEA:70576"/>
    </physiologicalReaction>
</comment>
<dbReference type="InterPro" id="IPR036866">
    <property type="entry name" value="RibonucZ/Hydroxyglut_hydro"/>
</dbReference>
<dbReference type="InterPro" id="IPR001279">
    <property type="entry name" value="Metallo-B-lactamas"/>
</dbReference>
<feature type="domain" description="Metallo-beta-lactamase" evidence="4">
    <location>
        <begin position="28"/>
        <end position="236"/>
    </location>
</feature>
<evidence type="ECO:0000256" key="2">
    <source>
        <dbReference type="ARBA" id="ARBA00034301"/>
    </source>
</evidence>
<accession>A0ABQ4MBX3</accession>
<evidence type="ECO:0000256" key="3">
    <source>
        <dbReference type="ARBA" id="ARBA00048505"/>
    </source>
</evidence>
<protein>
    <submittedName>
        <fullName evidence="5">MBL fold metallo-hydrolase</fullName>
    </submittedName>
</protein>
<dbReference type="InterPro" id="IPR050855">
    <property type="entry name" value="NDM-1-like"/>
</dbReference>
<evidence type="ECO:0000256" key="1">
    <source>
        <dbReference type="ARBA" id="ARBA00034221"/>
    </source>
</evidence>
<proteinExistence type="predicted"/>
<dbReference type="PANTHER" id="PTHR42951:SF17">
    <property type="entry name" value="METALLO-BETA-LACTAMASE DOMAIN-CONTAINING PROTEIN"/>
    <property type="match status" value="1"/>
</dbReference>
<dbReference type="CDD" id="cd07721">
    <property type="entry name" value="yflN-like_MBL-fold"/>
    <property type="match status" value="1"/>
</dbReference>
<comment type="function">
    <text evidence="2">Counteracts the endogenous Pycsar antiviral defense system. Phosphodiesterase that enables metal-dependent hydrolysis of host cyclic nucleotide Pycsar defense signals such as cCMP and cUMP.</text>
</comment>
<comment type="catalytic activity">
    <reaction evidence="1">
        <text>3',5'-cyclic CMP + H2O = CMP + H(+)</text>
        <dbReference type="Rhea" id="RHEA:72675"/>
        <dbReference type="ChEBI" id="CHEBI:15377"/>
        <dbReference type="ChEBI" id="CHEBI:15378"/>
        <dbReference type="ChEBI" id="CHEBI:58003"/>
        <dbReference type="ChEBI" id="CHEBI:60377"/>
    </reaction>
    <physiologicalReaction direction="left-to-right" evidence="1">
        <dbReference type="Rhea" id="RHEA:72676"/>
    </physiologicalReaction>
</comment>
<dbReference type="Pfam" id="PF00753">
    <property type="entry name" value="Lactamase_B"/>
    <property type="match status" value="1"/>
</dbReference>
<reference evidence="5 6" key="1">
    <citation type="submission" date="2021-03" db="EMBL/GenBank/DDBJ databases">
        <title>Antimicrobial resistance genes in bacteria isolated from Japanese honey, and their potential for conferring macrolide and lincosamide resistance in the American foulbrood pathogen Paenibacillus larvae.</title>
        <authorList>
            <person name="Okamoto M."/>
            <person name="Kumagai M."/>
            <person name="Kanamori H."/>
            <person name="Takamatsu D."/>
        </authorList>
    </citation>
    <scope>NUCLEOTIDE SEQUENCE [LARGE SCALE GENOMIC DNA]</scope>
    <source>
        <strain evidence="5 6">J42TS3</strain>
    </source>
</reference>
<dbReference type="RefSeq" id="WP_213655034.1">
    <property type="nucleotide sequence ID" value="NZ_BOSL01000007.1"/>
</dbReference>
<evidence type="ECO:0000259" key="4">
    <source>
        <dbReference type="SMART" id="SM00849"/>
    </source>
</evidence>